<dbReference type="Gene3D" id="3.50.50.60">
    <property type="entry name" value="FAD/NAD(P)-binding domain"/>
    <property type="match status" value="1"/>
</dbReference>
<accession>A0A0D8ZQD5</accession>
<dbReference type="PIRSF" id="PIRSF000137">
    <property type="entry name" value="Alcohol_oxidase"/>
    <property type="match status" value="1"/>
</dbReference>
<dbReference type="STRING" id="1618023.UH38_16590"/>
<evidence type="ECO:0000313" key="4">
    <source>
        <dbReference type="Proteomes" id="UP000032452"/>
    </source>
</evidence>
<evidence type="ECO:0000256" key="1">
    <source>
        <dbReference type="ARBA" id="ARBA00010790"/>
    </source>
</evidence>
<dbReference type="InterPro" id="IPR036188">
    <property type="entry name" value="FAD/NAD-bd_sf"/>
</dbReference>
<dbReference type="PANTHER" id="PTHR11552:SF152">
    <property type="entry name" value="OXIDASE (CODA), PUTATIVE (AFU_ORTHOLOGUE AFUA_8G04090)-RELATED"/>
    <property type="match status" value="1"/>
</dbReference>
<dbReference type="OrthoDB" id="9785276at2"/>
<dbReference type="AlphaFoldDB" id="A0A0D8ZQD5"/>
<sequence>MTAKTSFDYLVVGGGTAGAIVAARLAEDKDVTVCLLEAGYSDEGVKEIEQLKVWASLLGTKYDYDYLGEAQPHGNSNIRHSRGFMLGGCSSHNSAIAWNAPDIDMKTWEASGATGWAPEGTRPYFNRLREKVNIESPAQDNVLVQAFVAAAQQAGLPLVSFKEEFTEGVGWFELNKRGEKRESSSTAYLHPLSTLPENLTVLTLVQTNRIVVEGEKAIAVETSQGTFYANREIIVCCGAFNSPKLLLLSGIGGAAQLQELGIPVVVDLPGVGENLLDHPESVVLFASSQPVPANTSQFYEAGLFKRLSPTSIWAELMFHFGTETYDLYTKPLGYPTANEAFVMTPNVTHPRSKGVVRLRSNDPSAPPIIDPRYFSDPENYDRDVLVAGVKLAREIAQQSPLKSWIERELAPGIDVQSDAELGEYVRRSSNTVYHPAGTCRIGSNEDPMAVVDPSLRVRGISNLRVADTSVFPTMIGVNPCITCMMVGEKCSDLVKAGTN</sequence>
<dbReference type="PANTHER" id="PTHR11552">
    <property type="entry name" value="GLUCOSE-METHANOL-CHOLINE GMC OXIDOREDUCTASE"/>
    <property type="match status" value="1"/>
</dbReference>
<dbReference type="SUPFAM" id="SSF54373">
    <property type="entry name" value="FAD-linked reductases, C-terminal domain"/>
    <property type="match status" value="1"/>
</dbReference>
<comment type="similarity">
    <text evidence="1">Belongs to the GMC oxidoreductase family.</text>
</comment>
<keyword evidence="4" id="KW-1185">Reference proteome</keyword>
<dbReference type="InterPro" id="IPR007867">
    <property type="entry name" value="GMC_OxRtase_C"/>
</dbReference>
<evidence type="ECO:0000259" key="2">
    <source>
        <dbReference type="PROSITE" id="PS00624"/>
    </source>
</evidence>
<dbReference type="Gene3D" id="3.30.410.40">
    <property type="match status" value="1"/>
</dbReference>
<dbReference type="GO" id="GO:0016614">
    <property type="term" value="F:oxidoreductase activity, acting on CH-OH group of donors"/>
    <property type="evidence" value="ECO:0007669"/>
    <property type="project" value="InterPro"/>
</dbReference>
<dbReference type="PATRIC" id="fig|1618023.3.peg.363"/>
<dbReference type="EMBL" id="JYON01000019">
    <property type="protein sequence ID" value="KJH70679.1"/>
    <property type="molecule type" value="Genomic_DNA"/>
</dbReference>
<feature type="domain" description="Glucose-methanol-choline oxidoreductase N-terminal" evidence="2">
    <location>
        <begin position="238"/>
        <end position="252"/>
    </location>
</feature>
<name>A0A0D8ZQD5_9CYAN</name>
<dbReference type="Pfam" id="PF05199">
    <property type="entry name" value="GMC_oxred_C"/>
    <property type="match status" value="1"/>
</dbReference>
<dbReference type="SUPFAM" id="SSF51905">
    <property type="entry name" value="FAD/NAD(P)-binding domain"/>
    <property type="match status" value="1"/>
</dbReference>
<dbReference type="InterPro" id="IPR012132">
    <property type="entry name" value="GMC_OxRdtase"/>
</dbReference>
<dbReference type="Proteomes" id="UP000032452">
    <property type="component" value="Unassembled WGS sequence"/>
</dbReference>
<dbReference type="Pfam" id="PF00732">
    <property type="entry name" value="GMC_oxred_N"/>
    <property type="match status" value="1"/>
</dbReference>
<proteinExistence type="inferred from homology"/>
<protein>
    <submittedName>
        <fullName evidence="3">Choline oxidase</fullName>
    </submittedName>
</protein>
<comment type="caution">
    <text evidence="3">The sequence shown here is derived from an EMBL/GenBank/DDBJ whole genome shotgun (WGS) entry which is preliminary data.</text>
</comment>
<organism evidence="3 4">
    <name type="scientific">Aliterella atlantica CENA595</name>
    <dbReference type="NCBI Taxonomy" id="1618023"/>
    <lineage>
        <taxon>Bacteria</taxon>
        <taxon>Bacillati</taxon>
        <taxon>Cyanobacteriota</taxon>
        <taxon>Cyanophyceae</taxon>
        <taxon>Chroococcidiopsidales</taxon>
        <taxon>Aliterellaceae</taxon>
        <taxon>Aliterella</taxon>
    </lineage>
</organism>
<dbReference type="GO" id="GO:0050660">
    <property type="term" value="F:flavin adenine dinucleotide binding"/>
    <property type="evidence" value="ECO:0007669"/>
    <property type="project" value="InterPro"/>
</dbReference>
<dbReference type="PROSITE" id="PS00624">
    <property type="entry name" value="GMC_OXRED_2"/>
    <property type="match status" value="1"/>
</dbReference>
<dbReference type="RefSeq" id="WP_045055796.1">
    <property type="nucleotide sequence ID" value="NZ_CAWMDP010000006.1"/>
</dbReference>
<evidence type="ECO:0000313" key="3">
    <source>
        <dbReference type="EMBL" id="KJH70679.1"/>
    </source>
</evidence>
<reference evidence="3 4" key="1">
    <citation type="submission" date="2015-02" db="EMBL/GenBank/DDBJ databases">
        <title>Draft genome of a novel marine cyanobacterium (Chroococcales) isolated from South Atlantic Ocean.</title>
        <authorList>
            <person name="Rigonato J."/>
            <person name="Alvarenga D.O."/>
            <person name="Branco L.H."/>
            <person name="Varani A.M."/>
            <person name="Brandini F.P."/>
            <person name="Fiore M.F."/>
        </authorList>
    </citation>
    <scope>NUCLEOTIDE SEQUENCE [LARGE SCALE GENOMIC DNA]</scope>
    <source>
        <strain evidence="3 4">CENA595</strain>
    </source>
</reference>
<dbReference type="InterPro" id="IPR000172">
    <property type="entry name" value="GMC_OxRdtase_N"/>
</dbReference>
<gene>
    <name evidence="3" type="ORF">UH38_16590</name>
</gene>